<organism evidence="1 2">
    <name type="scientific">Rhodococcus chondri</name>
    <dbReference type="NCBI Taxonomy" id="3065941"/>
    <lineage>
        <taxon>Bacteria</taxon>
        <taxon>Bacillati</taxon>
        <taxon>Actinomycetota</taxon>
        <taxon>Actinomycetes</taxon>
        <taxon>Mycobacteriales</taxon>
        <taxon>Nocardiaceae</taxon>
        <taxon>Rhodococcus</taxon>
    </lineage>
</organism>
<accession>A0ABU7JMI6</accession>
<keyword evidence="2" id="KW-1185">Reference proteome</keyword>
<reference evidence="1 2" key="1">
    <citation type="submission" date="2023-08" db="EMBL/GenBank/DDBJ databases">
        <authorList>
            <person name="Girao M."/>
            <person name="Carvalho M.F."/>
        </authorList>
    </citation>
    <scope>NUCLEOTIDE SEQUENCE [LARGE SCALE GENOMIC DNA]</scope>
    <source>
        <strain evidence="1 2">CC-R104</strain>
    </source>
</reference>
<evidence type="ECO:0000313" key="2">
    <source>
        <dbReference type="Proteomes" id="UP001331936"/>
    </source>
</evidence>
<proteinExistence type="predicted"/>
<dbReference type="Proteomes" id="UP001331936">
    <property type="component" value="Unassembled WGS sequence"/>
</dbReference>
<feature type="non-terminal residue" evidence="1">
    <location>
        <position position="1"/>
    </location>
</feature>
<protein>
    <submittedName>
        <fullName evidence="1">Phosphotransferase family protein</fullName>
    </submittedName>
</protein>
<evidence type="ECO:0000313" key="1">
    <source>
        <dbReference type="EMBL" id="MEE2031245.1"/>
    </source>
</evidence>
<name>A0ABU7JMI6_9NOCA</name>
<dbReference type="EMBL" id="JAUZMZ010000012">
    <property type="protein sequence ID" value="MEE2031245.1"/>
    <property type="molecule type" value="Genomic_DNA"/>
</dbReference>
<comment type="caution">
    <text evidence="1">The sequence shown here is derived from an EMBL/GenBank/DDBJ whole genome shotgun (WGS) entry which is preliminary data.</text>
</comment>
<sequence>SGVMRRAQDDPRNRAAAGTPTIERIDALVSAARAVADSAGI</sequence>
<gene>
    <name evidence="1" type="ORF">Q8814_03810</name>
</gene>